<sequence length="135" mass="14955">MTTMDKARELGVALANSPEYTRLTRARERVDENRAVSGLIQEFQDKERQIVTMMEQDDVDREGAVMLTGDIERIKAQLLSNDLFSELIESQRAFSELLGAVNREINACIGVVEPEEDVVTASCNGACENCSGCSH</sequence>
<protein>
    <submittedName>
        <fullName evidence="1">YlbF family regulator</fullName>
    </submittedName>
</protein>
<reference evidence="1" key="2">
    <citation type="journal article" date="2021" name="PeerJ">
        <title>Extensive microbial diversity within the chicken gut microbiome revealed by metagenomics and culture.</title>
        <authorList>
            <person name="Gilroy R."/>
            <person name="Ravi A."/>
            <person name="Getino M."/>
            <person name="Pursley I."/>
            <person name="Horton D.L."/>
            <person name="Alikhan N.F."/>
            <person name="Baker D."/>
            <person name="Gharbi K."/>
            <person name="Hall N."/>
            <person name="Watson M."/>
            <person name="Adriaenssens E.M."/>
            <person name="Foster-Nyarko E."/>
            <person name="Jarju S."/>
            <person name="Secka A."/>
            <person name="Antonio M."/>
            <person name="Oren A."/>
            <person name="Chaudhuri R.R."/>
            <person name="La Ragione R."/>
            <person name="Hildebrand F."/>
            <person name="Pallen M.J."/>
        </authorList>
    </citation>
    <scope>NUCLEOTIDE SEQUENCE</scope>
    <source>
        <strain evidence="1">ChiGjej2B2-16831</strain>
    </source>
</reference>
<dbReference type="SUPFAM" id="SSF158622">
    <property type="entry name" value="YheA/YmcA-like"/>
    <property type="match status" value="1"/>
</dbReference>
<comment type="caution">
    <text evidence="1">The sequence shown here is derived from an EMBL/GenBank/DDBJ whole genome shotgun (WGS) entry which is preliminary data.</text>
</comment>
<reference evidence="1" key="1">
    <citation type="submission" date="2020-10" db="EMBL/GenBank/DDBJ databases">
        <authorList>
            <person name="Gilroy R."/>
        </authorList>
    </citation>
    <scope>NUCLEOTIDE SEQUENCE</scope>
    <source>
        <strain evidence="1">ChiGjej2B2-16831</strain>
    </source>
</reference>
<gene>
    <name evidence="1" type="ORF">IAD24_02825</name>
</gene>
<dbReference type="EMBL" id="DVNZ01000090">
    <property type="protein sequence ID" value="HIU94073.1"/>
    <property type="molecule type" value="Genomic_DNA"/>
</dbReference>
<proteinExistence type="predicted"/>
<accession>A0A9D1SSF4</accession>
<dbReference type="InterPro" id="IPR010368">
    <property type="entry name" value="Com_YlbF"/>
</dbReference>
<dbReference type="AlphaFoldDB" id="A0A9D1SSF4"/>
<evidence type="ECO:0000313" key="2">
    <source>
        <dbReference type="Proteomes" id="UP000824128"/>
    </source>
</evidence>
<dbReference type="Gene3D" id="1.20.1500.10">
    <property type="entry name" value="YheA/YmcA-like"/>
    <property type="match status" value="1"/>
</dbReference>
<dbReference type="InterPro" id="IPR023378">
    <property type="entry name" value="YheA/YmcA-like_dom_sf"/>
</dbReference>
<evidence type="ECO:0000313" key="1">
    <source>
        <dbReference type="EMBL" id="HIU94073.1"/>
    </source>
</evidence>
<dbReference type="Proteomes" id="UP000824128">
    <property type="component" value="Unassembled WGS sequence"/>
</dbReference>
<name>A0A9D1SSF4_9FIRM</name>
<dbReference type="Pfam" id="PF06133">
    <property type="entry name" value="Com_YlbF"/>
    <property type="match status" value="1"/>
</dbReference>
<organism evidence="1 2">
    <name type="scientific">Candidatus Aphodomorpha intestinavium</name>
    <dbReference type="NCBI Taxonomy" id="2840672"/>
    <lineage>
        <taxon>Bacteria</taxon>
        <taxon>Bacillati</taxon>
        <taxon>Bacillota</taxon>
        <taxon>Clostridia</taxon>
        <taxon>Eubacteriales</taxon>
        <taxon>Candidatus Aphodomorpha</taxon>
    </lineage>
</organism>